<dbReference type="SUPFAM" id="SSF52058">
    <property type="entry name" value="L domain-like"/>
    <property type="match status" value="1"/>
</dbReference>
<keyword evidence="3" id="KW-0677">Repeat</keyword>
<proteinExistence type="inferred from homology"/>
<dbReference type="eggNOG" id="KOG4658">
    <property type="taxonomic scope" value="Eukaryota"/>
</dbReference>
<dbReference type="GO" id="GO:0043531">
    <property type="term" value="F:ADP binding"/>
    <property type="evidence" value="ECO:0007669"/>
    <property type="project" value="InterPro"/>
</dbReference>
<protein>
    <submittedName>
        <fullName evidence="8">Cc-nbs-lrr resistance-like protein</fullName>
    </submittedName>
</protein>
<feature type="domain" description="NB-ARC" evidence="7">
    <location>
        <begin position="5"/>
        <end position="48"/>
    </location>
</feature>
<dbReference type="OMA" id="ECCTTIS"/>
<dbReference type="InterPro" id="IPR027417">
    <property type="entry name" value="P-loop_NTPase"/>
</dbReference>
<dbReference type="Gene3D" id="1.10.10.10">
    <property type="entry name" value="Winged helix-like DNA-binding domain superfamily/Winged helix DNA-binding domain"/>
    <property type="match status" value="1"/>
</dbReference>
<dbReference type="GO" id="GO:0005524">
    <property type="term" value="F:ATP binding"/>
    <property type="evidence" value="ECO:0007669"/>
    <property type="project" value="UniProtKB-KW"/>
</dbReference>
<evidence type="ECO:0000256" key="4">
    <source>
        <dbReference type="ARBA" id="ARBA00022741"/>
    </source>
</evidence>
<name>A0A061FA65_THECC</name>
<dbReference type="InterPro" id="IPR042197">
    <property type="entry name" value="Apaf_helical"/>
</dbReference>
<dbReference type="InterPro" id="IPR036388">
    <property type="entry name" value="WH-like_DNA-bd_sf"/>
</dbReference>
<keyword evidence="4" id="KW-0547">Nucleotide-binding</keyword>
<evidence type="ECO:0000256" key="1">
    <source>
        <dbReference type="ARBA" id="ARBA00008894"/>
    </source>
</evidence>
<evidence type="ECO:0000256" key="6">
    <source>
        <dbReference type="ARBA" id="ARBA00022840"/>
    </source>
</evidence>
<dbReference type="InterPro" id="IPR002182">
    <property type="entry name" value="NB-ARC"/>
</dbReference>
<dbReference type="Gene3D" id="3.80.10.10">
    <property type="entry name" value="Ribonuclease Inhibitor"/>
    <property type="match status" value="1"/>
</dbReference>
<keyword evidence="5" id="KW-0611">Plant defense</keyword>
<evidence type="ECO:0000256" key="3">
    <source>
        <dbReference type="ARBA" id="ARBA00022737"/>
    </source>
</evidence>
<dbReference type="Gene3D" id="1.10.8.430">
    <property type="entry name" value="Helical domain of apoptotic protease-activating factors"/>
    <property type="match status" value="1"/>
</dbReference>
<dbReference type="Proteomes" id="UP000026915">
    <property type="component" value="Chromosome 7"/>
</dbReference>
<gene>
    <name evidence="8" type="ORF">TCM_033496</name>
</gene>
<dbReference type="SUPFAM" id="SSF52540">
    <property type="entry name" value="P-loop containing nucleoside triphosphate hydrolases"/>
    <property type="match status" value="1"/>
</dbReference>
<keyword evidence="6" id="KW-0067">ATP-binding</keyword>
<organism evidence="8 9">
    <name type="scientific">Theobroma cacao</name>
    <name type="common">Cacao</name>
    <name type="synonym">Cocoa</name>
    <dbReference type="NCBI Taxonomy" id="3641"/>
    <lineage>
        <taxon>Eukaryota</taxon>
        <taxon>Viridiplantae</taxon>
        <taxon>Streptophyta</taxon>
        <taxon>Embryophyta</taxon>
        <taxon>Tracheophyta</taxon>
        <taxon>Spermatophyta</taxon>
        <taxon>Magnoliopsida</taxon>
        <taxon>eudicotyledons</taxon>
        <taxon>Gunneridae</taxon>
        <taxon>Pentapetalae</taxon>
        <taxon>rosids</taxon>
        <taxon>malvids</taxon>
        <taxon>Malvales</taxon>
        <taxon>Malvaceae</taxon>
        <taxon>Byttnerioideae</taxon>
        <taxon>Theobroma</taxon>
    </lineage>
</organism>
<accession>A0A061FA65</accession>
<dbReference type="InParanoid" id="A0A061FA65"/>
<dbReference type="InterPro" id="IPR032675">
    <property type="entry name" value="LRR_dom_sf"/>
</dbReference>
<dbReference type="InterPro" id="IPR050905">
    <property type="entry name" value="Plant_NBS-LRR"/>
</dbReference>
<sequence>MITRVCKIFLTARLQQVCTRMNCQKEVQLNILSKNEAWALFKDKAGVEDDSPTLKVAKEFARECNGLPLTIVTVAKALKGKNLNGWIAANQRFKDSRHSDNQDVCGGIYSLGLSYDYLENDNIQSCFLLCSLFLEDYVIKIEMLIICEIGQELFSNVDSIEVLRREIHEAVTTLQQSSLLLKAYDEESVKMHDVIRDFGHLIVSRGENRFMVKDGLMKRSISESFECCTTISLWNIEINHLPNKVKFSKLKILFLKGKKSLRVPCAFFERMTTLRVLLLQDVVFTLEALQFLANLLTLCFINCKLQNISSLRNVENLEVLALLQTNIQELPEEFVELLN</sequence>
<evidence type="ECO:0000256" key="5">
    <source>
        <dbReference type="ARBA" id="ARBA00022821"/>
    </source>
</evidence>
<dbReference type="PANTHER" id="PTHR33463">
    <property type="entry name" value="NB-ARC DOMAIN-CONTAINING PROTEIN-RELATED"/>
    <property type="match status" value="1"/>
</dbReference>
<dbReference type="AlphaFoldDB" id="A0A061FA65"/>
<dbReference type="GO" id="GO:0006952">
    <property type="term" value="P:defense response"/>
    <property type="evidence" value="ECO:0007669"/>
    <property type="project" value="UniProtKB-KW"/>
</dbReference>
<reference evidence="8 9" key="1">
    <citation type="journal article" date="2013" name="Genome Biol.">
        <title>The genome sequence of the most widely cultivated cacao type and its use to identify candidate genes regulating pod color.</title>
        <authorList>
            <person name="Motamayor J.C."/>
            <person name="Mockaitis K."/>
            <person name="Schmutz J."/>
            <person name="Haiminen N."/>
            <person name="Iii D.L."/>
            <person name="Cornejo O."/>
            <person name="Findley S.D."/>
            <person name="Zheng P."/>
            <person name="Utro F."/>
            <person name="Royaert S."/>
            <person name="Saski C."/>
            <person name="Jenkins J."/>
            <person name="Podicheti R."/>
            <person name="Zhao M."/>
            <person name="Scheffler B.E."/>
            <person name="Stack J.C."/>
            <person name="Feltus F.A."/>
            <person name="Mustiga G.M."/>
            <person name="Amores F."/>
            <person name="Phillips W."/>
            <person name="Marelli J.P."/>
            <person name="May G.D."/>
            <person name="Shapiro H."/>
            <person name="Ma J."/>
            <person name="Bustamante C.D."/>
            <person name="Schnell R.J."/>
            <person name="Main D."/>
            <person name="Gilbert D."/>
            <person name="Parida L."/>
            <person name="Kuhn D.N."/>
        </authorList>
    </citation>
    <scope>NUCLEOTIDE SEQUENCE [LARGE SCALE GENOMIC DNA]</scope>
    <source>
        <strain evidence="9">cv. Matina 1-6</strain>
    </source>
</reference>
<dbReference type="Pfam" id="PF00931">
    <property type="entry name" value="NB-ARC"/>
    <property type="match status" value="1"/>
</dbReference>
<dbReference type="HOGENOM" id="CLU_000427_4_1_1"/>
<dbReference type="Gramene" id="EOY14210">
    <property type="protein sequence ID" value="EOY14210"/>
    <property type="gene ID" value="TCM_033496"/>
</dbReference>
<dbReference type="STRING" id="3641.A0A061FA65"/>
<evidence type="ECO:0000256" key="2">
    <source>
        <dbReference type="ARBA" id="ARBA00022614"/>
    </source>
</evidence>
<dbReference type="PANTHER" id="PTHR33463:SF117">
    <property type="entry name" value="CC-NBS-LRR RESISTANCE PROTEIN"/>
    <property type="match status" value="1"/>
</dbReference>
<keyword evidence="2" id="KW-0433">Leucine-rich repeat</keyword>
<evidence type="ECO:0000259" key="7">
    <source>
        <dbReference type="Pfam" id="PF00931"/>
    </source>
</evidence>
<keyword evidence="9" id="KW-1185">Reference proteome</keyword>
<evidence type="ECO:0000313" key="8">
    <source>
        <dbReference type="EMBL" id="EOY14210.1"/>
    </source>
</evidence>
<comment type="similarity">
    <text evidence="1">Belongs to the disease resistance NB-LRR family.</text>
</comment>
<dbReference type="EMBL" id="CM001885">
    <property type="protein sequence ID" value="EOY14210.1"/>
    <property type="molecule type" value="Genomic_DNA"/>
</dbReference>
<evidence type="ECO:0000313" key="9">
    <source>
        <dbReference type="Proteomes" id="UP000026915"/>
    </source>
</evidence>